<protein>
    <submittedName>
        <fullName evidence="2">Hint domain-containing protein</fullName>
    </submittedName>
</protein>
<reference evidence="2 3" key="1">
    <citation type="submission" date="2018-06" db="EMBL/GenBank/DDBJ databases">
        <title>Genomic Encyclopedia of Type Strains, Phase III (KMG-III): the genomes of soil and plant-associated and newly described type strains.</title>
        <authorList>
            <person name="Whitman W."/>
        </authorList>
    </citation>
    <scope>NUCLEOTIDE SEQUENCE [LARGE SCALE GENOMIC DNA]</scope>
    <source>
        <strain evidence="2 3">JA737</strain>
    </source>
</reference>
<accession>A0A318TS86</accession>
<dbReference type="OrthoDB" id="6305173at2"/>
<evidence type="ECO:0000313" key="2">
    <source>
        <dbReference type="EMBL" id="PYF07712.1"/>
    </source>
</evidence>
<feature type="domain" description="Hedgehog/Intein (Hint)" evidence="1">
    <location>
        <begin position="58"/>
        <end position="194"/>
    </location>
</feature>
<dbReference type="Pfam" id="PF13403">
    <property type="entry name" value="Hint_2"/>
    <property type="match status" value="1"/>
</dbReference>
<organism evidence="2 3">
    <name type="scientific">Rhodobacter viridis</name>
    <dbReference type="NCBI Taxonomy" id="1054202"/>
    <lineage>
        <taxon>Bacteria</taxon>
        <taxon>Pseudomonadati</taxon>
        <taxon>Pseudomonadota</taxon>
        <taxon>Alphaproteobacteria</taxon>
        <taxon>Rhodobacterales</taxon>
        <taxon>Rhodobacter group</taxon>
        <taxon>Rhodobacter</taxon>
    </lineage>
</organism>
<dbReference type="AlphaFoldDB" id="A0A318TS86"/>
<gene>
    <name evidence="2" type="ORF">C8J30_11638</name>
</gene>
<evidence type="ECO:0000313" key="3">
    <source>
        <dbReference type="Proteomes" id="UP000247727"/>
    </source>
</evidence>
<name>A0A318TS86_9RHOB</name>
<keyword evidence="3" id="KW-1185">Reference proteome</keyword>
<sequence length="228" mass="24710">MGQEMAFGRVLGLDPSVTAVQIARSIFGEGPMVSALRERMGPVKDLEPLVERPKLHEGFVAGTRISTLAGLRRVETLKAGDMVETQDAGAQPIVRIERMRLPALRAQAPIRFAAGAHGAEREVLVAPNQRVLVRDPVLEVLFGEAEVLVAARTLVDGEMVSRVPGGAVDYVRIVFDASHMIFAEGMAVECFRPGPRPTPGDTQPVTAEPGAPRMLRTLESQMMRKLVI</sequence>
<dbReference type="EMBL" id="QJTK01000016">
    <property type="protein sequence ID" value="PYF07712.1"/>
    <property type="molecule type" value="Genomic_DNA"/>
</dbReference>
<dbReference type="Proteomes" id="UP000247727">
    <property type="component" value="Unassembled WGS sequence"/>
</dbReference>
<comment type="caution">
    <text evidence="2">The sequence shown here is derived from an EMBL/GenBank/DDBJ whole genome shotgun (WGS) entry which is preliminary data.</text>
</comment>
<dbReference type="InterPro" id="IPR036844">
    <property type="entry name" value="Hint_dom_sf"/>
</dbReference>
<proteinExistence type="predicted"/>
<evidence type="ECO:0000259" key="1">
    <source>
        <dbReference type="Pfam" id="PF13403"/>
    </source>
</evidence>
<dbReference type="InterPro" id="IPR028992">
    <property type="entry name" value="Hedgehog/Intein_dom"/>
</dbReference>
<dbReference type="SUPFAM" id="SSF51294">
    <property type="entry name" value="Hedgehog/intein (Hint) domain"/>
    <property type="match status" value="1"/>
</dbReference>